<evidence type="ECO:0000256" key="3">
    <source>
        <dbReference type="ARBA" id="ARBA00023125"/>
    </source>
</evidence>
<dbReference type="STRING" id="83765.SAMN05660284_01499"/>
<dbReference type="InterPro" id="IPR052021">
    <property type="entry name" value="Type-I_RS_S_subunit"/>
</dbReference>
<reference evidence="6" key="1">
    <citation type="submission" date="2016-10" db="EMBL/GenBank/DDBJ databases">
        <authorList>
            <person name="Varghese N."/>
            <person name="Submissions S."/>
        </authorList>
    </citation>
    <scope>NUCLEOTIDE SEQUENCE [LARGE SCALE GENOMIC DNA]</scope>
    <source>
        <strain evidence="6">DSM 6150</strain>
    </source>
</reference>
<dbReference type="OrthoDB" id="9798929at2"/>
<feature type="domain" description="Type I restriction modification DNA specificity" evidence="4">
    <location>
        <begin position="20"/>
        <end position="199"/>
    </location>
</feature>
<evidence type="ECO:0000313" key="5">
    <source>
        <dbReference type="EMBL" id="SFN44370.1"/>
    </source>
</evidence>
<dbReference type="Gene3D" id="1.10.287.1120">
    <property type="entry name" value="Bipartite methylase S protein"/>
    <property type="match status" value="2"/>
</dbReference>
<accession>A0A1I4Z3B9</accession>
<keyword evidence="2" id="KW-0680">Restriction system</keyword>
<dbReference type="Pfam" id="PF01420">
    <property type="entry name" value="Methylase_S"/>
    <property type="match status" value="2"/>
</dbReference>
<evidence type="ECO:0000259" key="4">
    <source>
        <dbReference type="Pfam" id="PF01420"/>
    </source>
</evidence>
<dbReference type="Gene3D" id="3.90.220.20">
    <property type="entry name" value="DNA methylase specificity domains"/>
    <property type="match status" value="2"/>
</dbReference>
<dbReference type="InterPro" id="IPR000055">
    <property type="entry name" value="Restrct_endonuc_typeI_TRD"/>
</dbReference>
<organism evidence="5 6">
    <name type="scientific">Formivibrio citricus</name>
    <dbReference type="NCBI Taxonomy" id="83765"/>
    <lineage>
        <taxon>Bacteria</taxon>
        <taxon>Pseudomonadati</taxon>
        <taxon>Pseudomonadota</taxon>
        <taxon>Betaproteobacteria</taxon>
        <taxon>Neisseriales</taxon>
        <taxon>Chitinibacteraceae</taxon>
        <taxon>Formivibrio</taxon>
    </lineage>
</organism>
<name>A0A1I4Z3B9_9NEIS</name>
<dbReference type="EMBL" id="FOVE01000009">
    <property type="protein sequence ID" value="SFN44370.1"/>
    <property type="molecule type" value="Genomic_DNA"/>
</dbReference>
<proteinExistence type="inferred from homology"/>
<comment type="similarity">
    <text evidence="1">Belongs to the type-I restriction system S methylase family.</text>
</comment>
<dbReference type="AlphaFoldDB" id="A0A1I4Z3B9"/>
<dbReference type="GO" id="GO:0003677">
    <property type="term" value="F:DNA binding"/>
    <property type="evidence" value="ECO:0007669"/>
    <property type="project" value="UniProtKB-KW"/>
</dbReference>
<dbReference type="RefSeq" id="WP_091193761.1">
    <property type="nucleotide sequence ID" value="NZ_FOVE01000009.1"/>
</dbReference>
<dbReference type="SUPFAM" id="SSF116734">
    <property type="entry name" value="DNA methylase specificity domain"/>
    <property type="match status" value="2"/>
</dbReference>
<dbReference type="GO" id="GO:0009307">
    <property type="term" value="P:DNA restriction-modification system"/>
    <property type="evidence" value="ECO:0007669"/>
    <property type="project" value="UniProtKB-KW"/>
</dbReference>
<gene>
    <name evidence="5" type="ORF">SAMN05660284_01499</name>
</gene>
<dbReference type="CDD" id="cd17288">
    <property type="entry name" value="RMtype1_S_LlaAI06ORF1089P_TRD1-CR1_like"/>
    <property type="match status" value="1"/>
</dbReference>
<evidence type="ECO:0000256" key="1">
    <source>
        <dbReference type="ARBA" id="ARBA00010923"/>
    </source>
</evidence>
<feature type="domain" description="Type I restriction modification DNA specificity" evidence="4">
    <location>
        <begin position="229"/>
        <end position="376"/>
    </location>
</feature>
<dbReference type="PANTHER" id="PTHR30408">
    <property type="entry name" value="TYPE-1 RESTRICTION ENZYME ECOKI SPECIFICITY PROTEIN"/>
    <property type="match status" value="1"/>
</dbReference>
<dbReference type="Proteomes" id="UP000242869">
    <property type="component" value="Unassembled WGS sequence"/>
</dbReference>
<keyword evidence="6" id="KW-1185">Reference proteome</keyword>
<keyword evidence="3" id="KW-0238">DNA-binding</keyword>
<evidence type="ECO:0000256" key="2">
    <source>
        <dbReference type="ARBA" id="ARBA00022747"/>
    </source>
</evidence>
<dbReference type="InterPro" id="IPR044946">
    <property type="entry name" value="Restrct_endonuc_typeI_TRD_sf"/>
</dbReference>
<evidence type="ECO:0000313" key="6">
    <source>
        <dbReference type="Proteomes" id="UP000242869"/>
    </source>
</evidence>
<dbReference type="PANTHER" id="PTHR30408:SF12">
    <property type="entry name" value="TYPE I RESTRICTION ENZYME MJAVIII SPECIFICITY SUBUNIT"/>
    <property type="match status" value="1"/>
</dbReference>
<sequence length="392" mass="43868">MTAQTDSKLPGIRFGAFSGDWDEKELGALFPITSAARVHKNEWTKSGVPFFRSSDVVSHFKGEANAKAFISVELYEELSAKVGRIKKGDMLVTGGGSIGIPFLVKNDDPLYFKDADLLWFKIREAVDSHYLYTFLSSTPFRQYLKSISHIGTIAHYTVEQAKGTPVTLPRDPDEQTKIGDYFRELDSLIALHQRKLDKLVALKIAMLQKMFPRPGATIPEIRFKGFSGDWVEKRLGDVIDLGSGRDYKHLSPGDIPVYGTGGYMLSVNEALSTSRDAVGIGRKGTIDKPYILKAPFWTVDTLFYAIPKAENHLDFVYCIFQRIDWKQKDESTGVPSLSKVAINGVAVLATNPTEQQKIGSYFRTLDELISKHAIQIQKLQQIKSACLEKMFV</sequence>
<protein>
    <submittedName>
        <fullName evidence="5">Type I restriction enzyme, S subunit</fullName>
    </submittedName>
</protein>